<keyword evidence="1" id="KW-1133">Transmembrane helix</keyword>
<gene>
    <name evidence="2" type="ORF">FJY68_02120</name>
</gene>
<feature type="transmembrane region" description="Helical" evidence="1">
    <location>
        <begin position="95"/>
        <end position="117"/>
    </location>
</feature>
<dbReference type="EMBL" id="VGIR01000007">
    <property type="protein sequence ID" value="MBM3330632.1"/>
    <property type="molecule type" value="Genomic_DNA"/>
</dbReference>
<organism evidence="2 3">
    <name type="scientific">candidate division WOR-3 bacterium</name>
    <dbReference type="NCBI Taxonomy" id="2052148"/>
    <lineage>
        <taxon>Bacteria</taxon>
        <taxon>Bacteria division WOR-3</taxon>
    </lineage>
</organism>
<accession>A0A937XCF2</accession>
<evidence type="ECO:0008006" key="4">
    <source>
        <dbReference type="Google" id="ProtNLM"/>
    </source>
</evidence>
<evidence type="ECO:0000256" key="1">
    <source>
        <dbReference type="SAM" id="Phobius"/>
    </source>
</evidence>
<comment type="caution">
    <text evidence="2">The sequence shown here is derived from an EMBL/GenBank/DDBJ whole genome shotgun (WGS) entry which is preliminary data.</text>
</comment>
<evidence type="ECO:0000313" key="3">
    <source>
        <dbReference type="Proteomes" id="UP000779900"/>
    </source>
</evidence>
<name>A0A937XCF2_UNCW3</name>
<reference evidence="2" key="1">
    <citation type="submission" date="2019-03" db="EMBL/GenBank/DDBJ databases">
        <title>Lake Tanganyika Metagenome-Assembled Genomes (MAGs).</title>
        <authorList>
            <person name="Tran P."/>
        </authorList>
    </citation>
    <scope>NUCLEOTIDE SEQUENCE</scope>
    <source>
        <strain evidence="2">K_DeepCast_150m_m2_040</strain>
    </source>
</reference>
<protein>
    <recommendedName>
        <fullName evidence="4">DUF4870 domain-containing protein</fullName>
    </recommendedName>
</protein>
<keyword evidence="1" id="KW-0472">Membrane</keyword>
<proteinExistence type="predicted"/>
<sequence>MADATLKEIGPAAEERASSDAVLLAALGYVPLLFFLPLFVGTREPFARFHGRQSLVLFAAVLVFNIGVGITDLVLGRMLGGMFLIGLFFRAVAWLIHYPAGLVVALAYVAVVIAGIAQAATGQYWRIPVVGVFAERLRL</sequence>
<feature type="transmembrane region" description="Helical" evidence="1">
    <location>
        <begin position="21"/>
        <end position="42"/>
    </location>
</feature>
<dbReference type="AlphaFoldDB" id="A0A937XCF2"/>
<keyword evidence="1" id="KW-0812">Transmembrane</keyword>
<evidence type="ECO:0000313" key="2">
    <source>
        <dbReference type="EMBL" id="MBM3330632.1"/>
    </source>
</evidence>
<feature type="transmembrane region" description="Helical" evidence="1">
    <location>
        <begin position="54"/>
        <end position="75"/>
    </location>
</feature>
<dbReference type="Proteomes" id="UP000779900">
    <property type="component" value="Unassembled WGS sequence"/>
</dbReference>